<feature type="region of interest" description="Disordered" evidence="1">
    <location>
        <begin position="54"/>
        <end position="111"/>
    </location>
</feature>
<organism evidence="2 4">
    <name type="scientific">Tetrabaena socialis</name>
    <dbReference type="NCBI Taxonomy" id="47790"/>
    <lineage>
        <taxon>Eukaryota</taxon>
        <taxon>Viridiplantae</taxon>
        <taxon>Chlorophyta</taxon>
        <taxon>core chlorophytes</taxon>
        <taxon>Chlorophyceae</taxon>
        <taxon>CS clade</taxon>
        <taxon>Chlamydomonadales</taxon>
        <taxon>Tetrabaenaceae</taxon>
        <taxon>Tetrabaena</taxon>
    </lineage>
</organism>
<evidence type="ECO:0000313" key="3">
    <source>
        <dbReference type="EMBL" id="PNH06242.1"/>
    </source>
</evidence>
<reference evidence="2 4" key="1">
    <citation type="journal article" date="2017" name="Mol. Biol. Evol.">
        <title>The 4-celled Tetrabaena socialis nuclear genome reveals the essential components for genetic control of cell number at the origin of multicellularity in the volvocine lineage.</title>
        <authorList>
            <person name="Featherston J."/>
            <person name="Arakaki Y."/>
            <person name="Hanschen E.R."/>
            <person name="Ferris P.J."/>
            <person name="Michod R.E."/>
            <person name="Olson B.J.S.C."/>
            <person name="Nozaki H."/>
            <person name="Durand P.M."/>
        </authorList>
    </citation>
    <scope>NUCLEOTIDE SEQUENCE [LARGE SCALE GENOMIC DNA]</scope>
    <source>
        <strain evidence="2 4">NIES-571</strain>
    </source>
</reference>
<evidence type="ECO:0000256" key="1">
    <source>
        <dbReference type="SAM" id="MobiDB-lite"/>
    </source>
</evidence>
<name>A0A2J8A137_9CHLO</name>
<keyword evidence="4" id="KW-1185">Reference proteome</keyword>
<dbReference type="Proteomes" id="UP000236333">
    <property type="component" value="Unassembled WGS sequence"/>
</dbReference>
<dbReference type="AlphaFoldDB" id="A0A2J8A137"/>
<evidence type="ECO:0000313" key="4">
    <source>
        <dbReference type="Proteomes" id="UP000236333"/>
    </source>
</evidence>
<gene>
    <name evidence="2" type="ORF">TSOC_007426</name>
    <name evidence="3" type="ORF">TSOC_007427</name>
</gene>
<accession>A0A2J8A137</accession>
<evidence type="ECO:0000313" key="2">
    <source>
        <dbReference type="EMBL" id="PNH06241.1"/>
    </source>
</evidence>
<proteinExistence type="predicted"/>
<protein>
    <submittedName>
        <fullName evidence="2">Uncharacterized protein</fullName>
    </submittedName>
</protein>
<sequence>MACAMVMSPCAIAPHKFKGDAPDLVDLLVAVCRVQAASPTSKLCQRELTPFSFEDAPPLPKAAKSPPKGRSPRCSPPKGKADNARKMVASRGSMDGTSNALTAPKQPLSSARFGSLDDDLVRVLRGHAPTPVKACPGFFSSPRPCDLPMPTMLLLGKAAPVKA</sequence>
<comment type="caution">
    <text evidence="2">The sequence shown here is derived from an EMBL/GenBank/DDBJ whole genome shotgun (WGS) entry which is preliminary data.</text>
</comment>
<dbReference type="OrthoDB" id="535679at2759"/>
<dbReference type="EMBL" id="PGGS01000248">
    <property type="protein sequence ID" value="PNH06241.1"/>
    <property type="molecule type" value="Genomic_DNA"/>
</dbReference>
<dbReference type="EMBL" id="PGGS01000248">
    <property type="protein sequence ID" value="PNH06242.1"/>
    <property type="molecule type" value="Genomic_DNA"/>
</dbReference>